<dbReference type="Gene3D" id="2.160.20.10">
    <property type="entry name" value="Single-stranded right-handed beta-helix, Pectin lyase-like"/>
    <property type="match status" value="1"/>
</dbReference>
<accession>A0A658QUD6</accession>
<dbReference type="SUPFAM" id="SSF51126">
    <property type="entry name" value="Pectin lyase-like"/>
    <property type="match status" value="1"/>
</dbReference>
<evidence type="ECO:0000313" key="4">
    <source>
        <dbReference type="Proteomes" id="UP000198263"/>
    </source>
</evidence>
<sequence>MHTDRSSMNRTTKKARSFCSMPVRQSIVVIALASAAASNAWAAGPLPNGGKFVAGAGQIASNGAQMTITQTTSRGVVDWCSFSIDTRHSVNVQNGTGATLSRVTGTEQSLIQGSLSASGSFYLINPQGVVIGANGVVTTGGRFVASTLDVSNDAFMAGGALTFAGSGAGMVVNLGKISSTSGDVLLIARQLVENDGTISAPAGSAELAAGDQVLVRDSTGMPQTFVQTSGSRGDVVDKGTIAAAQVALQAADGNVYALAAHTDALRATGTAARDGHVWLVANNGTAHVHGRIDAKNVDGSGGIVDTTGATLHLDDADIHARDWNLNAPLFNVGPKTTAALLAQLNRGTSLTLDASQGDIVMEQPLRWSGNASLTLNAAHSVTVGAIATLANAGAGNLTLRADAAGANNGGSIVNLGMIDWSKSLGLVSSYRDRNGQFVSGQTLSNPAWGAPQYSGIRAQITNYVLINSLGDLAGISQDLNGSYALGRDIDASATNGTFQSIGSDSANGFTGQLDGLGHTIENLSIALQDVNGEQPTGLFATIGDSGVVRNMKLANVNMSVYYSPNAPLAQRSSGLVSYVHADGIVQTQGSTSLPFGGLIAINSGVVYRSDSAASVGASALVGGLVGSNSGTILQSFATGSVGGGSRSAGGGLVGDNSGTIRQSYSTASVRAGSSNGGLVSSNTGSIEESFASGPVDTFILPMYRGGVVADNAGTVASNVFWDRQSTGQTAGYGSGNPISAANGLTTGQMSTPSSFGPTWDFGAGGTWVMLHNATHPILRWQVMQ</sequence>
<dbReference type="Pfam" id="PF05860">
    <property type="entry name" value="TPS"/>
    <property type="match status" value="1"/>
</dbReference>
<proteinExistence type="predicted"/>
<dbReference type="InterPro" id="IPR050909">
    <property type="entry name" value="Bact_Autotransporter_VF"/>
</dbReference>
<gene>
    <name evidence="3" type="ORF">AWB72_01597</name>
</gene>
<keyword evidence="1" id="KW-0732">Signal</keyword>
<reference evidence="3 4" key="1">
    <citation type="submission" date="2016-01" db="EMBL/GenBank/DDBJ databases">
        <authorList>
            <person name="Peeters C."/>
        </authorList>
    </citation>
    <scope>NUCLEOTIDE SEQUENCE [LARGE SCALE GENOMIC DNA]</scope>
    <source>
        <strain evidence="3">LMG 29315</strain>
    </source>
</reference>
<dbReference type="InterPro" id="IPR012334">
    <property type="entry name" value="Pectin_lyas_fold"/>
</dbReference>
<dbReference type="OrthoDB" id="218680at2"/>
<dbReference type="Gene3D" id="2.160.20.110">
    <property type="match status" value="1"/>
</dbReference>
<organism evidence="3 4">
    <name type="scientific">Caballeronia concitans</name>
    <dbReference type="NCBI Taxonomy" id="1777133"/>
    <lineage>
        <taxon>Bacteria</taxon>
        <taxon>Pseudomonadati</taxon>
        <taxon>Pseudomonadota</taxon>
        <taxon>Betaproteobacteria</taxon>
        <taxon>Burkholderiales</taxon>
        <taxon>Burkholderiaceae</taxon>
        <taxon>Caballeronia</taxon>
    </lineage>
</organism>
<dbReference type="InterPro" id="IPR011050">
    <property type="entry name" value="Pectin_lyase_fold/virulence"/>
</dbReference>
<evidence type="ECO:0000313" key="3">
    <source>
        <dbReference type="EMBL" id="SAL22562.1"/>
    </source>
</evidence>
<evidence type="ECO:0000259" key="2">
    <source>
        <dbReference type="SMART" id="SM00912"/>
    </source>
</evidence>
<protein>
    <submittedName>
        <fullName evidence="3">Filamentous hemagglutinin-like protein</fullName>
    </submittedName>
</protein>
<name>A0A658QUD6_9BURK</name>
<feature type="domain" description="Filamentous haemagglutinin FhaB/tRNA nuclease CdiA-like TPS" evidence="2">
    <location>
        <begin position="43"/>
        <end position="154"/>
    </location>
</feature>
<dbReference type="InterPro" id="IPR008638">
    <property type="entry name" value="FhaB/CdiA-like_TPS"/>
</dbReference>
<dbReference type="PANTHER" id="PTHR12338:SF5">
    <property type="entry name" value="ANTIGEN 43-RELATED"/>
    <property type="match status" value="1"/>
</dbReference>
<feature type="signal peptide" evidence="1">
    <location>
        <begin position="1"/>
        <end position="42"/>
    </location>
</feature>
<dbReference type="AlphaFoldDB" id="A0A658QUD6"/>
<keyword evidence="4" id="KW-1185">Reference proteome</keyword>
<dbReference type="Proteomes" id="UP000198263">
    <property type="component" value="Unassembled WGS sequence"/>
</dbReference>
<comment type="caution">
    <text evidence="3">The sequence shown here is derived from an EMBL/GenBank/DDBJ whole genome shotgun (WGS) entry which is preliminary data.</text>
</comment>
<dbReference type="NCBIfam" id="TIGR01901">
    <property type="entry name" value="adhes_NPXG"/>
    <property type="match status" value="1"/>
</dbReference>
<evidence type="ECO:0000256" key="1">
    <source>
        <dbReference type="SAM" id="SignalP"/>
    </source>
</evidence>
<dbReference type="SMART" id="SM00912">
    <property type="entry name" value="Haemagg_act"/>
    <property type="match status" value="1"/>
</dbReference>
<feature type="chain" id="PRO_5024788619" evidence="1">
    <location>
        <begin position="43"/>
        <end position="784"/>
    </location>
</feature>
<dbReference type="EMBL" id="FCNV02000002">
    <property type="protein sequence ID" value="SAL22562.1"/>
    <property type="molecule type" value="Genomic_DNA"/>
</dbReference>
<dbReference type="PANTHER" id="PTHR12338">
    <property type="entry name" value="AUTOTRANSPORTER"/>
    <property type="match status" value="1"/>
</dbReference>